<dbReference type="SUPFAM" id="SSF48264">
    <property type="entry name" value="Cytochrome P450"/>
    <property type="match status" value="1"/>
</dbReference>
<evidence type="ECO:0000256" key="8">
    <source>
        <dbReference type="PIRSR" id="PIRSR602401-1"/>
    </source>
</evidence>
<dbReference type="GO" id="GO:0005506">
    <property type="term" value="F:iron ion binding"/>
    <property type="evidence" value="ECO:0007669"/>
    <property type="project" value="InterPro"/>
</dbReference>
<keyword evidence="6 8" id="KW-0408">Iron</keyword>
<keyword evidence="5 9" id="KW-0560">Oxidoreductase</keyword>
<dbReference type="PANTHER" id="PTHR24305:SF210">
    <property type="entry name" value="CYTOCHROME P450 MONOOXYGENASE ASQL-RELATED"/>
    <property type="match status" value="1"/>
</dbReference>
<dbReference type="EMBL" id="LYCR01000012">
    <property type="protein sequence ID" value="OGM49012.1"/>
    <property type="molecule type" value="Genomic_DNA"/>
</dbReference>
<evidence type="ECO:0000256" key="7">
    <source>
        <dbReference type="ARBA" id="ARBA00023033"/>
    </source>
</evidence>
<organism evidence="11 12">
    <name type="scientific">Aspergillus bombycis</name>
    <dbReference type="NCBI Taxonomy" id="109264"/>
    <lineage>
        <taxon>Eukaryota</taxon>
        <taxon>Fungi</taxon>
        <taxon>Dikarya</taxon>
        <taxon>Ascomycota</taxon>
        <taxon>Pezizomycotina</taxon>
        <taxon>Eurotiomycetes</taxon>
        <taxon>Eurotiomycetidae</taxon>
        <taxon>Eurotiales</taxon>
        <taxon>Aspergillaceae</taxon>
        <taxon>Aspergillus</taxon>
    </lineage>
</organism>
<evidence type="ECO:0000256" key="1">
    <source>
        <dbReference type="ARBA" id="ARBA00001971"/>
    </source>
</evidence>
<comment type="caution">
    <text evidence="11">The sequence shown here is derived from an EMBL/GenBank/DDBJ whole genome shotgun (WGS) entry which is preliminary data.</text>
</comment>
<dbReference type="STRING" id="109264.A0A1F8ABE5"/>
<sequence>MTLETGFLQMLRTISDIAQPFCGRPILTAALSISILPVVYYALYAVYSITLHPLAKYPGPKVAAVTRLLYCYHLISGRLVDFLHQAHEKYGGIVRVAPNEVLFTSSQAWNDIYGFRQGEPEMSKDTPLYRGFQGPPTIVEADHDLHRRYRRILSKGFSEAALREQEPIIQQKIDILIKQLHAEVANGVRPEMTSWFNFFTFDLIVELTFGESFKCLENAQLHPWVLMISQSIKFRIFTQALGYYPLLLKLFSRLIPKSYRDALIIHQRLTAESIQRRMDRKVGYTDLVSNLIDPKHNLERYEIDGNSSILILAGNESTTNALSATTYYLTQNPEAKAQVTKEVRSTFSSADQITAISVNQLKFLPVCFTEAMRIFPPAPAVFSRRVPKEGAYIAGHWIPGGTHVGMCHFATNNSRTNFKDPQKYVPERWLGDPEYKDDDRVAMQAFSVGPRNCLGQNLAKLELRLLLSRFIWEFDWELDPASADWDKDIPAYITWGMKPLKLHLTPVVR</sequence>
<dbReference type="PROSITE" id="PS00086">
    <property type="entry name" value="CYTOCHROME_P450"/>
    <property type="match status" value="1"/>
</dbReference>
<dbReference type="GO" id="GO:0020037">
    <property type="term" value="F:heme binding"/>
    <property type="evidence" value="ECO:0007669"/>
    <property type="project" value="InterPro"/>
</dbReference>
<dbReference type="GO" id="GO:0016705">
    <property type="term" value="F:oxidoreductase activity, acting on paired donors, with incorporation or reduction of molecular oxygen"/>
    <property type="evidence" value="ECO:0007669"/>
    <property type="project" value="InterPro"/>
</dbReference>
<keyword evidence="12" id="KW-1185">Reference proteome</keyword>
<evidence type="ECO:0000256" key="5">
    <source>
        <dbReference type="ARBA" id="ARBA00023002"/>
    </source>
</evidence>
<keyword evidence="10" id="KW-0812">Transmembrane</keyword>
<dbReference type="InterPro" id="IPR050121">
    <property type="entry name" value="Cytochrome_P450_monoxygenase"/>
</dbReference>
<accession>A0A1F8ABE5</accession>
<dbReference type="RefSeq" id="XP_022392729.1">
    <property type="nucleotide sequence ID" value="XM_022530250.1"/>
</dbReference>
<dbReference type="PRINTS" id="PR00463">
    <property type="entry name" value="EP450I"/>
</dbReference>
<comment type="cofactor">
    <cofactor evidence="1 8">
        <name>heme</name>
        <dbReference type="ChEBI" id="CHEBI:30413"/>
    </cofactor>
</comment>
<feature type="binding site" description="axial binding residue" evidence="8">
    <location>
        <position position="453"/>
    </location>
    <ligand>
        <name>heme</name>
        <dbReference type="ChEBI" id="CHEBI:30413"/>
    </ligand>
    <ligandPart>
        <name>Fe</name>
        <dbReference type="ChEBI" id="CHEBI:18248"/>
    </ligandPart>
</feature>
<dbReference type="PANTHER" id="PTHR24305">
    <property type="entry name" value="CYTOCHROME P450"/>
    <property type="match status" value="1"/>
</dbReference>
<dbReference type="GO" id="GO:0004497">
    <property type="term" value="F:monooxygenase activity"/>
    <property type="evidence" value="ECO:0007669"/>
    <property type="project" value="UniProtKB-KW"/>
</dbReference>
<evidence type="ECO:0000313" key="12">
    <source>
        <dbReference type="Proteomes" id="UP000179179"/>
    </source>
</evidence>
<dbReference type="InterPro" id="IPR001128">
    <property type="entry name" value="Cyt_P450"/>
</dbReference>
<dbReference type="InterPro" id="IPR002401">
    <property type="entry name" value="Cyt_P450_E_grp-I"/>
</dbReference>
<dbReference type="InterPro" id="IPR017972">
    <property type="entry name" value="Cyt_P450_CS"/>
</dbReference>
<reference evidence="11 12" key="1">
    <citation type="journal article" date="2016" name="Genome Biol. Evol.">
        <title>Draft genome sequence of an aflatoxigenic Aspergillus species, A. bombycis.</title>
        <authorList>
            <person name="Moore G.G."/>
            <person name="Mack B.M."/>
            <person name="Beltz S.B."/>
            <person name="Gilbert M.K."/>
        </authorList>
    </citation>
    <scope>NUCLEOTIDE SEQUENCE [LARGE SCALE GENOMIC DNA]</scope>
    <source>
        <strain evidence="12">NRRL 26010</strain>
    </source>
</reference>
<feature type="transmembrane region" description="Helical" evidence="10">
    <location>
        <begin position="21"/>
        <end position="43"/>
    </location>
</feature>
<evidence type="ECO:0000256" key="6">
    <source>
        <dbReference type="ARBA" id="ARBA00023004"/>
    </source>
</evidence>
<keyword evidence="3 8" id="KW-0349">Heme</keyword>
<keyword evidence="7 9" id="KW-0503">Monooxygenase</keyword>
<evidence type="ECO:0000256" key="2">
    <source>
        <dbReference type="ARBA" id="ARBA00010617"/>
    </source>
</evidence>
<protein>
    <submittedName>
        <fullName evidence="11">Cytochrome P450 monooxygenase</fullName>
    </submittedName>
</protein>
<name>A0A1F8ABE5_9EURO</name>
<dbReference type="PRINTS" id="PR00385">
    <property type="entry name" value="P450"/>
</dbReference>
<comment type="similarity">
    <text evidence="2 9">Belongs to the cytochrome P450 family.</text>
</comment>
<dbReference type="OrthoDB" id="1470350at2759"/>
<dbReference type="InterPro" id="IPR036396">
    <property type="entry name" value="Cyt_P450_sf"/>
</dbReference>
<evidence type="ECO:0000256" key="4">
    <source>
        <dbReference type="ARBA" id="ARBA00022723"/>
    </source>
</evidence>
<dbReference type="GeneID" id="34446510"/>
<dbReference type="AlphaFoldDB" id="A0A1F8ABE5"/>
<evidence type="ECO:0000256" key="10">
    <source>
        <dbReference type="SAM" id="Phobius"/>
    </source>
</evidence>
<evidence type="ECO:0000256" key="3">
    <source>
        <dbReference type="ARBA" id="ARBA00022617"/>
    </source>
</evidence>
<keyword evidence="10" id="KW-0472">Membrane</keyword>
<keyword evidence="10" id="KW-1133">Transmembrane helix</keyword>
<gene>
    <name evidence="11" type="ORF">ABOM_003120</name>
</gene>
<evidence type="ECO:0000256" key="9">
    <source>
        <dbReference type="RuleBase" id="RU000461"/>
    </source>
</evidence>
<dbReference type="Pfam" id="PF00067">
    <property type="entry name" value="p450"/>
    <property type="match status" value="1"/>
</dbReference>
<dbReference type="Gene3D" id="1.10.630.10">
    <property type="entry name" value="Cytochrome P450"/>
    <property type="match status" value="1"/>
</dbReference>
<keyword evidence="4 8" id="KW-0479">Metal-binding</keyword>
<dbReference type="CDD" id="cd11058">
    <property type="entry name" value="CYP60B-like"/>
    <property type="match status" value="1"/>
</dbReference>
<evidence type="ECO:0000313" key="11">
    <source>
        <dbReference type="EMBL" id="OGM49012.1"/>
    </source>
</evidence>
<dbReference type="Proteomes" id="UP000179179">
    <property type="component" value="Unassembled WGS sequence"/>
</dbReference>
<proteinExistence type="inferred from homology"/>